<dbReference type="SUPFAM" id="SSF141523">
    <property type="entry name" value="L,D-transpeptidase catalytic domain-like"/>
    <property type="match status" value="1"/>
</dbReference>
<dbReference type="EMBL" id="JAUEDK010000018">
    <property type="protein sequence ID" value="MDN0075472.1"/>
    <property type="molecule type" value="Genomic_DNA"/>
</dbReference>
<dbReference type="InterPro" id="IPR005490">
    <property type="entry name" value="LD_TPept_cat_dom"/>
</dbReference>
<comment type="pathway">
    <text evidence="1 9">Cell wall biogenesis; peptidoglycan biosynthesis.</text>
</comment>
<keyword evidence="7 9" id="KW-0573">Peptidoglycan synthesis</keyword>
<keyword evidence="6 9" id="KW-0133">Cell shape</keyword>
<evidence type="ECO:0000313" key="13">
    <source>
        <dbReference type="Proteomes" id="UP001168540"/>
    </source>
</evidence>
<dbReference type="InterPro" id="IPR038063">
    <property type="entry name" value="Transpep_catalytic_dom"/>
</dbReference>
<feature type="active site" description="Nucleophile" evidence="9">
    <location>
        <position position="191"/>
    </location>
</feature>
<evidence type="ECO:0000256" key="7">
    <source>
        <dbReference type="ARBA" id="ARBA00022984"/>
    </source>
</evidence>
<dbReference type="EC" id="2.-.-.-" evidence="12"/>
<evidence type="ECO:0000256" key="6">
    <source>
        <dbReference type="ARBA" id="ARBA00022960"/>
    </source>
</evidence>
<keyword evidence="4 12" id="KW-0808">Transferase</keyword>
<evidence type="ECO:0000256" key="1">
    <source>
        <dbReference type="ARBA" id="ARBA00004752"/>
    </source>
</evidence>
<feature type="domain" description="L,D-TPase catalytic" evidence="11">
    <location>
        <begin position="58"/>
        <end position="215"/>
    </location>
</feature>
<dbReference type="PROSITE" id="PS52029">
    <property type="entry name" value="LD_TPASE"/>
    <property type="match status" value="1"/>
</dbReference>
<keyword evidence="8 9" id="KW-0961">Cell wall biogenesis/degradation</keyword>
<dbReference type="GO" id="GO:0016740">
    <property type="term" value="F:transferase activity"/>
    <property type="evidence" value="ECO:0007669"/>
    <property type="project" value="UniProtKB-KW"/>
</dbReference>
<evidence type="ECO:0000256" key="3">
    <source>
        <dbReference type="ARBA" id="ARBA00022676"/>
    </source>
</evidence>
<accession>A0ABT7XNV7</accession>
<evidence type="ECO:0000256" key="4">
    <source>
        <dbReference type="ARBA" id="ARBA00022679"/>
    </source>
</evidence>
<dbReference type="InterPro" id="IPR050979">
    <property type="entry name" value="LD-transpeptidase"/>
</dbReference>
<dbReference type="Gene3D" id="2.40.440.10">
    <property type="entry name" value="L,D-transpeptidase catalytic domain-like"/>
    <property type="match status" value="1"/>
</dbReference>
<keyword evidence="10" id="KW-0732">Signal</keyword>
<gene>
    <name evidence="12" type="ORF">QU481_11270</name>
</gene>
<keyword evidence="13" id="KW-1185">Reference proteome</keyword>
<evidence type="ECO:0000256" key="8">
    <source>
        <dbReference type="ARBA" id="ARBA00023316"/>
    </source>
</evidence>
<organism evidence="12 13">
    <name type="scientific">Crenobacter oryzisoli</name>
    <dbReference type="NCBI Taxonomy" id="3056844"/>
    <lineage>
        <taxon>Bacteria</taxon>
        <taxon>Pseudomonadati</taxon>
        <taxon>Pseudomonadota</taxon>
        <taxon>Betaproteobacteria</taxon>
        <taxon>Neisseriales</taxon>
        <taxon>Neisseriaceae</taxon>
        <taxon>Crenobacter</taxon>
    </lineage>
</organism>
<evidence type="ECO:0000256" key="5">
    <source>
        <dbReference type="ARBA" id="ARBA00022801"/>
    </source>
</evidence>
<keyword evidence="5" id="KW-0378">Hydrolase</keyword>
<feature type="active site" description="Proton donor/acceptor" evidence="9">
    <location>
        <position position="175"/>
    </location>
</feature>
<evidence type="ECO:0000256" key="2">
    <source>
        <dbReference type="ARBA" id="ARBA00005992"/>
    </source>
</evidence>
<protein>
    <submittedName>
        <fullName evidence="12">L,D-transpeptidase</fullName>
        <ecNumber evidence="12">2.-.-.-</ecNumber>
    </submittedName>
</protein>
<comment type="similarity">
    <text evidence="2">Belongs to the YkuD family.</text>
</comment>
<evidence type="ECO:0000313" key="12">
    <source>
        <dbReference type="EMBL" id="MDN0075472.1"/>
    </source>
</evidence>
<evidence type="ECO:0000256" key="9">
    <source>
        <dbReference type="PROSITE-ProRule" id="PRU01373"/>
    </source>
</evidence>
<dbReference type="Proteomes" id="UP001168540">
    <property type="component" value="Unassembled WGS sequence"/>
</dbReference>
<dbReference type="Pfam" id="PF03734">
    <property type="entry name" value="YkuD"/>
    <property type="match status" value="1"/>
</dbReference>
<evidence type="ECO:0000259" key="11">
    <source>
        <dbReference type="PROSITE" id="PS52029"/>
    </source>
</evidence>
<feature type="signal peptide" evidence="10">
    <location>
        <begin position="1"/>
        <end position="23"/>
    </location>
</feature>
<dbReference type="PANTHER" id="PTHR30582:SF24">
    <property type="entry name" value="L,D-TRANSPEPTIDASE ERFK_SRFK-RELATED"/>
    <property type="match status" value="1"/>
</dbReference>
<reference evidence="12" key="1">
    <citation type="submission" date="2023-06" db="EMBL/GenBank/DDBJ databases">
        <authorList>
            <person name="Zhang S."/>
        </authorList>
    </citation>
    <scope>NUCLEOTIDE SEQUENCE</scope>
    <source>
        <strain evidence="12">SG2303</strain>
    </source>
</reference>
<sequence length="218" mass="24376">MRSLIGCRLILAGLLALPFTAFAAPNYDPLAIAAWLQAQQSAAPLTPTHPNPFSYGKPWLLIGVKSQTLTYYDEYGLPERQYLVSTAKLGVGEQKNSYQTPRGWHRVCEKIGDGAEKDTIIFRQTVTPWKYTEALHQQYPNKDWILTRILWLCGMQPGLNQGGDVDSFERFIYIHGAGAHVPFGTPSSLGCVRMKSDDVIELFDHSPIGTDVYIDENT</sequence>
<proteinExistence type="inferred from homology"/>
<evidence type="ECO:0000256" key="10">
    <source>
        <dbReference type="SAM" id="SignalP"/>
    </source>
</evidence>
<feature type="chain" id="PRO_5046313094" evidence="10">
    <location>
        <begin position="24"/>
        <end position="218"/>
    </location>
</feature>
<comment type="caution">
    <text evidence="12">The sequence shown here is derived from an EMBL/GenBank/DDBJ whole genome shotgun (WGS) entry which is preliminary data.</text>
</comment>
<dbReference type="CDD" id="cd16913">
    <property type="entry name" value="YkuD_like"/>
    <property type="match status" value="1"/>
</dbReference>
<keyword evidence="3" id="KW-0328">Glycosyltransferase</keyword>
<name>A0ABT7XNV7_9NEIS</name>
<dbReference type="RefSeq" id="WP_289830089.1">
    <property type="nucleotide sequence ID" value="NZ_JAUEDK010000018.1"/>
</dbReference>
<dbReference type="PANTHER" id="PTHR30582">
    <property type="entry name" value="L,D-TRANSPEPTIDASE"/>
    <property type="match status" value="1"/>
</dbReference>